<sequence length="304" mass="34933">MNPLPASYDETMRTYQQENRQLWEAHKRTEARLDDLTELLHKFASQMAVNSQPPSSSNPLLSQPLPNPKGRINMVQTTSDKGAITEAGANKEDEDEEDDDWLYDLFAKLAKINSDNEHEYEDAEEEEMTEEDEDEEMIEIDEEATKNEKRTPRNNNGSNSQVLLGRPFLKTSGFKLNFYDETFSIEVGNIIEMFQPARPPISQEESEEESVVAAEPKETANKAVTPKVKKDQKTPTPAQRSKEKKEDTKSVKKKKPERRKEERNVEFNCTTFKDLIWKLKRLNNAIVKDGGIGVHLVEDNSKWK</sequence>
<dbReference type="Proteomes" id="UP001341840">
    <property type="component" value="Unassembled WGS sequence"/>
</dbReference>
<feature type="compositionally biased region" description="Acidic residues" evidence="1">
    <location>
        <begin position="118"/>
        <end position="142"/>
    </location>
</feature>
<protein>
    <submittedName>
        <fullName evidence="2">Uncharacterized protein</fullName>
    </submittedName>
</protein>
<dbReference type="EMBL" id="JASCZI010151782">
    <property type="protein sequence ID" value="MED6174436.1"/>
    <property type="molecule type" value="Genomic_DNA"/>
</dbReference>
<feature type="region of interest" description="Disordered" evidence="1">
    <location>
        <begin position="199"/>
        <end position="264"/>
    </location>
</feature>
<comment type="caution">
    <text evidence="2">The sequence shown here is derived from an EMBL/GenBank/DDBJ whole genome shotgun (WGS) entry which is preliminary data.</text>
</comment>
<feature type="compositionally biased region" description="Basic and acidic residues" evidence="1">
    <location>
        <begin position="240"/>
        <end position="250"/>
    </location>
</feature>
<reference evidence="2 3" key="1">
    <citation type="journal article" date="2023" name="Plants (Basel)">
        <title>Bridging the Gap: Combining Genomics and Transcriptomics Approaches to Understand Stylosanthes scabra, an Orphan Legume from the Brazilian Caatinga.</title>
        <authorList>
            <person name="Ferreira-Neto J.R.C."/>
            <person name="da Silva M.D."/>
            <person name="Binneck E."/>
            <person name="de Melo N.F."/>
            <person name="da Silva R.H."/>
            <person name="de Melo A.L.T.M."/>
            <person name="Pandolfi V."/>
            <person name="Bustamante F.O."/>
            <person name="Brasileiro-Vidal A.C."/>
            <person name="Benko-Iseppon A.M."/>
        </authorList>
    </citation>
    <scope>NUCLEOTIDE SEQUENCE [LARGE SCALE GENOMIC DNA]</scope>
    <source>
        <tissue evidence="2">Leaves</tissue>
    </source>
</reference>
<keyword evidence="3" id="KW-1185">Reference proteome</keyword>
<feature type="region of interest" description="Disordered" evidence="1">
    <location>
        <begin position="47"/>
        <end position="98"/>
    </location>
</feature>
<name>A0ABU6VLG5_9FABA</name>
<accession>A0ABU6VLG5</accession>
<evidence type="ECO:0000313" key="3">
    <source>
        <dbReference type="Proteomes" id="UP001341840"/>
    </source>
</evidence>
<organism evidence="2 3">
    <name type="scientific">Stylosanthes scabra</name>
    <dbReference type="NCBI Taxonomy" id="79078"/>
    <lineage>
        <taxon>Eukaryota</taxon>
        <taxon>Viridiplantae</taxon>
        <taxon>Streptophyta</taxon>
        <taxon>Embryophyta</taxon>
        <taxon>Tracheophyta</taxon>
        <taxon>Spermatophyta</taxon>
        <taxon>Magnoliopsida</taxon>
        <taxon>eudicotyledons</taxon>
        <taxon>Gunneridae</taxon>
        <taxon>Pentapetalae</taxon>
        <taxon>rosids</taxon>
        <taxon>fabids</taxon>
        <taxon>Fabales</taxon>
        <taxon>Fabaceae</taxon>
        <taxon>Papilionoideae</taxon>
        <taxon>50 kb inversion clade</taxon>
        <taxon>dalbergioids sensu lato</taxon>
        <taxon>Dalbergieae</taxon>
        <taxon>Pterocarpus clade</taxon>
        <taxon>Stylosanthes</taxon>
    </lineage>
</organism>
<feature type="region of interest" description="Disordered" evidence="1">
    <location>
        <begin position="115"/>
        <end position="161"/>
    </location>
</feature>
<proteinExistence type="predicted"/>
<evidence type="ECO:0000256" key="1">
    <source>
        <dbReference type="SAM" id="MobiDB-lite"/>
    </source>
</evidence>
<gene>
    <name evidence="2" type="ORF">PIB30_068937</name>
</gene>
<feature type="compositionally biased region" description="Low complexity" evidence="1">
    <location>
        <begin position="50"/>
        <end position="64"/>
    </location>
</feature>
<evidence type="ECO:0000313" key="2">
    <source>
        <dbReference type="EMBL" id="MED6174436.1"/>
    </source>
</evidence>